<sequence length="55" mass="5770">MVGLLSLPQIYAGRVVVGGRRPAVAREGASAGAAAQQGPARPHRDLHLGHQRCCR</sequence>
<accession>A0A0A9EUE6</accession>
<reference evidence="2" key="2">
    <citation type="journal article" date="2015" name="Data Brief">
        <title>Shoot transcriptome of the giant reed, Arundo donax.</title>
        <authorList>
            <person name="Barrero R.A."/>
            <person name="Guerrero F.D."/>
            <person name="Moolhuijzen P."/>
            <person name="Goolsby J.A."/>
            <person name="Tidwell J."/>
            <person name="Bellgard S.E."/>
            <person name="Bellgard M.I."/>
        </authorList>
    </citation>
    <scope>NUCLEOTIDE SEQUENCE</scope>
    <source>
        <tissue evidence="2">Shoot tissue taken approximately 20 cm above the soil surface</tissue>
    </source>
</reference>
<organism evidence="2">
    <name type="scientific">Arundo donax</name>
    <name type="common">Giant reed</name>
    <name type="synonym">Donax arundinaceus</name>
    <dbReference type="NCBI Taxonomy" id="35708"/>
    <lineage>
        <taxon>Eukaryota</taxon>
        <taxon>Viridiplantae</taxon>
        <taxon>Streptophyta</taxon>
        <taxon>Embryophyta</taxon>
        <taxon>Tracheophyta</taxon>
        <taxon>Spermatophyta</taxon>
        <taxon>Magnoliopsida</taxon>
        <taxon>Liliopsida</taxon>
        <taxon>Poales</taxon>
        <taxon>Poaceae</taxon>
        <taxon>PACMAD clade</taxon>
        <taxon>Arundinoideae</taxon>
        <taxon>Arundineae</taxon>
        <taxon>Arundo</taxon>
    </lineage>
</organism>
<evidence type="ECO:0000313" key="2">
    <source>
        <dbReference type="EMBL" id="JAD99632.1"/>
    </source>
</evidence>
<dbReference type="EMBL" id="GBRH01198263">
    <property type="protein sequence ID" value="JAD99632.1"/>
    <property type="molecule type" value="Transcribed_RNA"/>
</dbReference>
<protein>
    <submittedName>
        <fullName evidence="2">Uncharacterized protein</fullName>
    </submittedName>
</protein>
<dbReference type="AlphaFoldDB" id="A0A0A9EUE6"/>
<feature type="region of interest" description="Disordered" evidence="1">
    <location>
        <begin position="30"/>
        <end position="55"/>
    </location>
</feature>
<reference evidence="2" key="1">
    <citation type="submission" date="2014-09" db="EMBL/GenBank/DDBJ databases">
        <authorList>
            <person name="Magalhaes I.L.F."/>
            <person name="Oliveira U."/>
            <person name="Santos F.R."/>
            <person name="Vidigal T.H.D.A."/>
            <person name="Brescovit A.D."/>
            <person name="Santos A.J."/>
        </authorList>
    </citation>
    <scope>NUCLEOTIDE SEQUENCE</scope>
    <source>
        <tissue evidence="2">Shoot tissue taken approximately 20 cm above the soil surface</tissue>
    </source>
</reference>
<evidence type="ECO:0000256" key="1">
    <source>
        <dbReference type="SAM" id="MobiDB-lite"/>
    </source>
</evidence>
<name>A0A0A9EUE6_ARUDO</name>
<feature type="compositionally biased region" description="Low complexity" evidence="1">
    <location>
        <begin position="30"/>
        <end position="40"/>
    </location>
</feature>
<proteinExistence type="predicted"/>